<evidence type="ECO:0000256" key="1">
    <source>
        <dbReference type="SAM" id="MobiDB-lite"/>
    </source>
</evidence>
<evidence type="ECO:0000313" key="2">
    <source>
        <dbReference type="EMBL" id="KAJ7202303.1"/>
    </source>
</evidence>
<feature type="region of interest" description="Disordered" evidence="1">
    <location>
        <begin position="139"/>
        <end position="174"/>
    </location>
</feature>
<evidence type="ECO:0000313" key="3">
    <source>
        <dbReference type="Proteomes" id="UP001219525"/>
    </source>
</evidence>
<dbReference type="Proteomes" id="UP001219525">
    <property type="component" value="Unassembled WGS sequence"/>
</dbReference>
<reference evidence="2" key="1">
    <citation type="submission" date="2023-03" db="EMBL/GenBank/DDBJ databases">
        <title>Massive genome expansion in bonnet fungi (Mycena s.s.) driven by repeated elements and novel gene families across ecological guilds.</title>
        <authorList>
            <consortium name="Lawrence Berkeley National Laboratory"/>
            <person name="Harder C.B."/>
            <person name="Miyauchi S."/>
            <person name="Viragh M."/>
            <person name="Kuo A."/>
            <person name="Thoen E."/>
            <person name="Andreopoulos B."/>
            <person name="Lu D."/>
            <person name="Skrede I."/>
            <person name="Drula E."/>
            <person name="Henrissat B."/>
            <person name="Morin E."/>
            <person name="Kohler A."/>
            <person name="Barry K."/>
            <person name="LaButti K."/>
            <person name="Morin E."/>
            <person name="Salamov A."/>
            <person name="Lipzen A."/>
            <person name="Mereny Z."/>
            <person name="Hegedus B."/>
            <person name="Baldrian P."/>
            <person name="Stursova M."/>
            <person name="Weitz H."/>
            <person name="Taylor A."/>
            <person name="Grigoriev I.V."/>
            <person name="Nagy L.G."/>
            <person name="Martin F."/>
            <person name="Kauserud H."/>
        </authorList>
    </citation>
    <scope>NUCLEOTIDE SEQUENCE</scope>
    <source>
        <strain evidence="2">9144</strain>
    </source>
</reference>
<dbReference type="EMBL" id="JARJCW010000055">
    <property type="protein sequence ID" value="KAJ7202303.1"/>
    <property type="molecule type" value="Genomic_DNA"/>
</dbReference>
<name>A0AAD6YCF2_9AGAR</name>
<protein>
    <submittedName>
        <fullName evidence="2">Uncharacterized protein</fullName>
    </submittedName>
</protein>
<feature type="region of interest" description="Disordered" evidence="1">
    <location>
        <begin position="188"/>
        <end position="212"/>
    </location>
</feature>
<feature type="compositionally biased region" description="Basic and acidic residues" evidence="1">
    <location>
        <begin position="139"/>
        <end position="155"/>
    </location>
</feature>
<keyword evidence="3" id="KW-1185">Reference proteome</keyword>
<organism evidence="2 3">
    <name type="scientific">Mycena pura</name>
    <dbReference type="NCBI Taxonomy" id="153505"/>
    <lineage>
        <taxon>Eukaryota</taxon>
        <taxon>Fungi</taxon>
        <taxon>Dikarya</taxon>
        <taxon>Basidiomycota</taxon>
        <taxon>Agaricomycotina</taxon>
        <taxon>Agaricomycetes</taxon>
        <taxon>Agaricomycetidae</taxon>
        <taxon>Agaricales</taxon>
        <taxon>Marasmiineae</taxon>
        <taxon>Mycenaceae</taxon>
        <taxon>Mycena</taxon>
    </lineage>
</organism>
<gene>
    <name evidence="2" type="ORF">GGX14DRAFT_654170</name>
</gene>
<accession>A0AAD6YCF2</accession>
<feature type="region of interest" description="Disordered" evidence="1">
    <location>
        <begin position="1"/>
        <end position="20"/>
    </location>
</feature>
<dbReference type="AlphaFoldDB" id="A0AAD6YCF2"/>
<proteinExistence type="predicted"/>
<sequence>MAVMARPARPSRRRHAQAPPQRLGVGNAAKFAAINAVITATGRRHSAADFEFGPSAKQTLSLSSPFAHLGTAARTVATVLATSPIHASPVLSTLIILLVGGGGIITPAAAAADHHRQRYMDPPEPTSPREPLRPEAQHLRRTHHPEAEAGTKEADEPAAGAGSSPPVTSPAHRPFASRFLSSDLDLAFAKSTPGPSAQPEDGASSGAARPVPDDALDVILDGTGPAAHAMALGQHVTYRFPCHEVVRLPSACGLGGLPRTGSRATRVVVCSCSSTARAVRARCGCRHRQHQSWRRGVARVARDARARRADRCAGRCHAGRAGAPVHAARAPGPVHVADAPGPVPRARYGHVHAARPRDGGELAVRAEPAAVRERAAGRGDTGSGAAAGYGIGGGSGYGTVLHPLAHCTRGPTAHTALSHHAYTSKEHVESEATTMRSGEEHV</sequence>
<comment type="caution">
    <text evidence="2">The sequence shown here is derived from an EMBL/GenBank/DDBJ whole genome shotgun (WGS) entry which is preliminary data.</text>
</comment>